<feature type="compositionally biased region" description="Basic and acidic residues" evidence="1">
    <location>
        <begin position="664"/>
        <end position="676"/>
    </location>
</feature>
<dbReference type="Proteomes" id="UP001530377">
    <property type="component" value="Unassembled WGS sequence"/>
</dbReference>
<dbReference type="Pfam" id="PF00930">
    <property type="entry name" value="DPPIV_N"/>
    <property type="match status" value="1"/>
</dbReference>
<dbReference type="AlphaFoldDB" id="A0ABD3SBX5"/>
<evidence type="ECO:0000256" key="1">
    <source>
        <dbReference type="SAM" id="MobiDB-lite"/>
    </source>
</evidence>
<dbReference type="InterPro" id="IPR050278">
    <property type="entry name" value="Serine_Prot_S9B/DPPIV"/>
</dbReference>
<dbReference type="InterPro" id="IPR002469">
    <property type="entry name" value="Peptidase_S9B_N"/>
</dbReference>
<reference evidence="3 4" key="1">
    <citation type="submission" date="2024-10" db="EMBL/GenBank/DDBJ databases">
        <title>Updated reference genomes for cyclostephanoid diatoms.</title>
        <authorList>
            <person name="Roberts W.R."/>
            <person name="Alverson A.J."/>
        </authorList>
    </citation>
    <scope>NUCLEOTIDE SEQUENCE [LARGE SCALE GENOMIC DNA]</scope>
    <source>
        <strain evidence="3 4">AJA228-03</strain>
    </source>
</reference>
<dbReference type="PANTHER" id="PTHR11731">
    <property type="entry name" value="PROTEASE FAMILY S9B,C DIPEPTIDYL-PEPTIDASE IV-RELATED"/>
    <property type="match status" value="1"/>
</dbReference>
<dbReference type="EMBL" id="JALLPB020000082">
    <property type="protein sequence ID" value="KAL3821842.1"/>
    <property type="molecule type" value="Genomic_DNA"/>
</dbReference>
<comment type="caution">
    <text evidence="3">The sequence shown here is derived from an EMBL/GenBank/DDBJ whole genome shotgun (WGS) entry which is preliminary data.</text>
</comment>
<dbReference type="Gene3D" id="2.140.10.30">
    <property type="entry name" value="Dipeptidylpeptidase IV, N-terminal domain"/>
    <property type="match status" value="1"/>
</dbReference>
<gene>
    <name evidence="3" type="ORF">ACHAXA_002595</name>
</gene>
<name>A0ABD3SBX5_9STRA</name>
<feature type="compositionally biased region" description="Polar residues" evidence="1">
    <location>
        <begin position="80"/>
        <end position="94"/>
    </location>
</feature>
<feature type="region of interest" description="Disordered" evidence="1">
    <location>
        <begin position="413"/>
        <end position="436"/>
    </location>
</feature>
<protein>
    <recommendedName>
        <fullName evidence="2">Dipeptidylpeptidase IV N-terminal domain-containing protein</fullName>
    </recommendedName>
</protein>
<feature type="domain" description="Dipeptidylpeptidase IV N-terminal" evidence="2">
    <location>
        <begin position="135"/>
        <end position="394"/>
    </location>
</feature>
<feature type="region of interest" description="Disordered" evidence="1">
    <location>
        <begin position="75"/>
        <end position="94"/>
    </location>
</feature>
<accession>A0ABD3SBX5</accession>
<feature type="region of interest" description="Disordered" evidence="1">
    <location>
        <begin position="641"/>
        <end position="684"/>
    </location>
</feature>
<sequence length="1229" mass="135167">MMAGITSEPVSRQNDLILTLDSIFVGRDFRAESFSQPRWWASGSCYTALVKSENNSAARPGLGISASGVGTGSIDGEVANSKSNGADTEKSSSAPTRDLVWHDVATNTTETYVSSDLLIPPGHDAPLSVDDYALSSDKSRLLIFTNSRKVWRKKTRGDYWVLDITARDLRQLGGWNTKPSSLMFATFSPCGNKVAYVMGNNLYVQDVHTFKITALTSDGSNEIINGTFDWVYEEEFRLRKGFRWAPDSKSIAFWQIDQSGVRVVNLINNTDHLYPQLIPIPYPKAGEQNPGCRIGVVKIEGGGSENDGDDVEKNRRSNDAVGAGTPKINWIHVPGDPRHHYIASLDWIPGSDQLVFQRLNRLQNTVHVVIAEHSTGKIRIAFTDRDDAWIDIQSAAWYGGYILYTTEGKSIVPSSSSLPSSRDSDSNSISSPPGAEVPLRRRRRSFDFPPIDDDDFRLVLDVFGGEGRTGLVPLSLAGMMRRRSSGATMTTIFLSPPELCRDVADAHARYLGGSAATDKDGPPRFTGLPVPLPSSDDAAAISLLCRAYSSDVPVSKSALLSYNSLLVNRDGGLFDNLPWSTWSIDPTLGERDAAGNVVDSRFATGKRAAYQRFMGKDWRGRSLSLGNLANRVRFLLDGDDDGGGGDGGSLSPTSDSYYVSDGTEGGRTRLKARERDGDDENDDDDSAMMLSLAYRLLRLEVREAAMEVAESEQRLAIIISSASRSSGGGESGNDVANDSINEDVAVAREWLEITRDRLRKLEASLRKLEKGKGGTRSSPPPLPALSFLPFAFPWDKPKKEESKRKRREETRSLLSSIFDRLAEQQNPPYRGAIGYPAKLDSREDIFERSALPYSSPYELLLDIIEEQLNSKVVGCVLEPASLLEGNLVLGGALLLKRQGVPKTTTLLGEAISYTDDDDALGNEGVLPRSMYVVECFSDEAVGMAMASGMPIFVEEGIYNQAGGISVELDLDAASSVRVENMTLSVTDRVPPVRPTDGSYIPQMEGERVMSERESNLLRIPMTTNPGLFDGPKQSSTPSLAGRSASVFSTFVPVRSLGEYDALTDDAKAKLLLKLESFSGILPRPRAVRSSSKVASQYYSDGIPTPSILDEILLPLIDESVRRQYKIRDATRRGDFEEANALRSLASPQHVALERAQRARQDGLEVEALRMEEEAELYRSLRADPTQDELAYSRDLDRDEWYERETRNRIKRLNKSKVGTLLDGVDLRSE</sequence>
<keyword evidence="4" id="KW-1185">Reference proteome</keyword>
<evidence type="ECO:0000313" key="3">
    <source>
        <dbReference type="EMBL" id="KAL3821842.1"/>
    </source>
</evidence>
<dbReference type="PANTHER" id="PTHR11731:SF193">
    <property type="entry name" value="DIPEPTIDYL PEPTIDASE 9"/>
    <property type="match status" value="1"/>
</dbReference>
<dbReference type="SUPFAM" id="SSF82171">
    <property type="entry name" value="DPP6 N-terminal domain-like"/>
    <property type="match status" value="1"/>
</dbReference>
<feature type="compositionally biased region" description="Low complexity" evidence="1">
    <location>
        <begin position="413"/>
        <end position="433"/>
    </location>
</feature>
<organism evidence="3 4">
    <name type="scientific">Cyclostephanos tholiformis</name>
    <dbReference type="NCBI Taxonomy" id="382380"/>
    <lineage>
        <taxon>Eukaryota</taxon>
        <taxon>Sar</taxon>
        <taxon>Stramenopiles</taxon>
        <taxon>Ochrophyta</taxon>
        <taxon>Bacillariophyta</taxon>
        <taxon>Coscinodiscophyceae</taxon>
        <taxon>Thalassiosirophycidae</taxon>
        <taxon>Stephanodiscales</taxon>
        <taxon>Stephanodiscaceae</taxon>
        <taxon>Cyclostephanos</taxon>
    </lineage>
</organism>
<evidence type="ECO:0000313" key="4">
    <source>
        <dbReference type="Proteomes" id="UP001530377"/>
    </source>
</evidence>
<evidence type="ECO:0000259" key="2">
    <source>
        <dbReference type="Pfam" id="PF00930"/>
    </source>
</evidence>
<proteinExistence type="predicted"/>